<accession>A0ABR0P327</accession>
<keyword evidence="3" id="KW-1185">Reference proteome</keyword>
<name>A0ABR0P327_GOSAR</name>
<evidence type="ECO:0000259" key="1">
    <source>
        <dbReference type="Pfam" id="PF13960"/>
    </source>
</evidence>
<dbReference type="Pfam" id="PF13960">
    <property type="entry name" value="DUF4218"/>
    <property type="match status" value="1"/>
</dbReference>
<reference evidence="2 3" key="1">
    <citation type="submission" date="2023-03" db="EMBL/GenBank/DDBJ databases">
        <title>WGS of Gossypium arboreum.</title>
        <authorList>
            <person name="Yu D."/>
        </authorList>
    </citation>
    <scope>NUCLEOTIDE SEQUENCE [LARGE SCALE GENOMIC DNA]</scope>
    <source>
        <tissue evidence="2">Leaf</tissue>
    </source>
</reference>
<dbReference type="EMBL" id="JARKNE010000008">
    <property type="protein sequence ID" value="KAK5811989.1"/>
    <property type="molecule type" value="Genomic_DNA"/>
</dbReference>
<gene>
    <name evidence="2" type="ORF">PVK06_027383</name>
</gene>
<comment type="caution">
    <text evidence="2">The sequence shown here is derived from an EMBL/GenBank/DDBJ whole genome shotgun (WGS) entry which is preliminary data.</text>
</comment>
<evidence type="ECO:0000313" key="3">
    <source>
        <dbReference type="Proteomes" id="UP001358586"/>
    </source>
</evidence>
<dbReference type="PANTHER" id="PTHR48258">
    <property type="entry name" value="DUF4218 DOMAIN-CONTAINING PROTEIN-RELATED"/>
    <property type="match status" value="1"/>
</dbReference>
<dbReference type="Proteomes" id="UP001358586">
    <property type="component" value="Chromosome 8"/>
</dbReference>
<dbReference type="PANTHER" id="PTHR48258:SF15">
    <property type="entry name" value="OS02G0543900 PROTEIN"/>
    <property type="match status" value="1"/>
</dbReference>
<feature type="domain" description="DUF4218" evidence="1">
    <location>
        <begin position="79"/>
        <end position="142"/>
    </location>
</feature>
<proteinExistence type="predicted"/>
<evidence type="ECO:0000313" key="2">
    <source>
        <dbReference type="EMBL" id="KAK5811989.1"/>
    </source>
</evidence>
<sequence>MSKEEKEVFCMVLKDIKVSDEYASNISRCVSLKDRRLYSLKSHDYHILMQDLLPVALWCCMSKKVTSCIIELSNIMKAICGKVLDVKELEKVQDRAALTLCNLEKIFPPSFFTIMVHSLIYLPREVILGGPVFYRWMYPIEIYGKKIGKVEIAELDDISWIQAHRLFFFTTIQLNHYANNKYKQILRSCSRSQRLQYREINKLFTEYFHEWLSQTVWSGKDINDEVKWLSQGPNRVVKRYSVFLINGFGFHTKYRERMRRTQNCGIVVNSSITSYTSVRDSNPVEGNVEKMPRRRLRDLSIVQNTPNSEATNSEQQTAIGSSNVLETPNEPAEIQNLYELNPVERVKVSRNNLGQPVGSEARLLERFALEVSDTYIKKVLGKKWRDHKSTLKKEYSKKDISLKEKLQNVPSRMLRYQWEDAIRFWNSKKGEDRELVGTSSRQKQKFTHTAGSKSFACVAEAEELSSGQKVGCLQV</sequence>
<protein>
    <recommendedName>
        <fullName evidence="1">DUF4218 domain-containing protein</fullName>
    </recommendedName>
</protein>
<organism evidence="2 3">
    <name type="scientific">Gossypium arboreum</name>
    <name type="common">Tree cotton</name>
    <name type="synonym">Gossypium nanking</name>
    <dbReference type="NCBI Taxonomy" id="29729"/>
    <lineage>
        <taxon>Eukaryota</taxon>
        <taxon>Viridiplantae</taxon>
        <taxon>Streptophyta</taxon>
        <taxon>Embryophyta</taxon>
        <taxon>Tracheophyta</taxon>
        <taxon>Spermatophyta</taxon>
        <taxon>Magnoliopsida</taxon>
        <taxon>eudicotyledons</taxon>
        <taxon>Gunneridae</taxon>
        <taxon>Pentapetalae</taxon>
        <taxon>rosids</taxon>
        <taxon>malvids</taxon>
        <taxon>Malvales</taxon>
        <taxon>Malvaceae</taxon>
        <taxon>Malvoideae</taxon>
        <taxon>Gossypium</taxon>
    </lineage>
</organism>
<dbReference type="InterPro" id="IPR025452">
    <property type="entry name" value="DUF4218"/>
</dbReference>